<dbReference type="AlphaFoldDB" id="A0AA40ARJ4"/>
<dbReference type="GO" id="GO:0016592">
    <property type="term" value="C:mediator complex"/>
    <property type="evidence" value="ECO:0007669"/>
    <property type="project" value="InterPro"/>
</dbReference>
<comment type="subcellular location">
    <subcellularLocation>
        <location evidence="1 7">Nucleus</location>
    </subcellularLocation>
</comment>
<feature type="region of interest" description="Disordered" evidence="8">
    <location>
        <begin position="1"/>
        <end position="77"/>
    </location>
</feature>
<dbReference type="EMBL" id="JAUKUA010000003">
    <property type="protein sequence ID" value="KAK0720685.1"/>
    <property type="molecule type" value="Genomic_DNA"/>
</dbReference>
<comment type="caution">
    <text evidence="10">The sequence shown here is derived from an EMBL/GenBank/DDBJ whole genome shotgun (WGS) entry which is preliminary data.</text>
</comment>
<evidence type="ECO:0000256" key="7">
    <source>
        <dbReference type="RuleBase" id="RU364059"/>
    </source>
</evidence>
<keyword evidence="11" id="KW-1185">Reference proteome</keyword>
<keyword evidence="4 7" id="KW-0010">Activator</keyword>
<name>A0AA40ARJ4_9PEZI</name>
<dbReference type="InterPro" id="IPR019680">
    <property type="entry name" value="Mediator_Med1"/>
</dbReference>
<dbReference type="Proteomes" id="UP001172102">
    <property type="component" value="Unassembled WGS sequence"/>
</dbReference>
<dbReference type="Pfam" id="PF10744">
    <property type="entry name" value="Med1"/>
    <property type="match status" value="1"/>
</dbReference>
<evidence type="ECO:0000256" key="8">
    <source>
        <dbReference type="SAM" id="MobiDB-lite"/>
    </source>
</evidence>
<gene>
    <name evidence="10" type="ORF">B0H67DRAFT_577010</name>
</gene>
<feature type="compositionally biased region" description="Polar residues" evidence="8">
    <location>
        <begin position="49"/>
        <end position="65"/>
    </location>
</feature>
<keyword evidence="6 7" id="KW-0539">Nucleus</keyword>
<comment type="similarity">
    <text evidence="2 7">Belongs to the Mediator complex subunit 1 family.</text>
</comment>
<protein>
    <recommendedName>
        <fullName evidence="7">Mediator of RNA polymerase II transcription subunit 1</fullName>
    </recommendedName>
    <alternativeName>
        <fullName evidence="7">Mediator complex subunit 1</fullName>
    </alternativeName>
</protein>
<comment type="function">
    <text evidence="7">Component of the Mediator complex, a coactivator involved in the regulated transcription of nearly all RNA polymerase II-dependent genes. Mediator functions as a bridge to convey information from gene-specific regulatory proteins to the basal RNA polymerase II transcription machinery. Mediator is recruited to promoters by direct interactions with regulatory proteins and serves as a scaffold for the assembly of a functional preinitiation complex with RNA polymerase II and the general transcription factors.</text>
</comment>
<dbReference type="GO" id="GO:0045944">
    <property type="term" value="P:positive regulation of transcription by RNA polymerase II"/>
    <property type="evidence" value="ECO:0007669"/>
    <property type="project" value="UniProtKB-ARBA"/>
</dbReference>
<dbReference type="GO" id="GO:0003712">
    <property type="term" value="F:transcription coregulator activity"/>
    <property type="evidence" value="ECO:0007669"/>
    <property type="project" value="InterPro"/>
</dbReference>
<dbReference type="PANTHER" id="PTHR35041:SF4">
    <property type="entry name" value="MEDIATOR OF RNA POLYMERASE II TRANSCRIPTION SUBUNIT 1"/>
    <property type="match status" value="1"/>
</dbReference>
<evidence type="ECO:0000256" key="1">
    <source>
        <dbReference type="ARBA" id="ARBA00004123"/>
    </source>
</evidence>
<feature type="domain" description="Mediator complex subunit Med1" evidence="9">
    <location>
        <begin position="124"/>
        <end position="548"/>
    </location>
</feature>
<evidence type="ECO:0000256" key="3">
    <source>
        <dbReference type="ARBA" id="ARBA00023015"/>
    </source>
</evidence>
<evidence type="ECO:0000259" key="9">
    <source>
        <dbReference type="Pfam" id="PF10744"/>
    </source>
</evidence>
<dbReference type="PANTHER" id="PTHR35041">
    <property type="entry name" value="MEDIATOR OF RNA POLYMERASE II TRANSCRIPTION SUBUNIT 1"/>
    <property type="match status" value="1"/>
</dbReference>
<evidence type="ECO:0000256" key="4">
    <source>
        <dbReference type="ARBA" id="ARBA00023159"/>
    </source>
</evidence>
<evidence type="ECO:0000313" key="11">
    <source>
        <dbReference type="Proteomes" id="UP001172102"/>
    </source>
</evidence>
<organism evidence="10 11">
    <name type="scientific">Lasiosphaeris hirsuta</name>
    <dbReference type="NCBI Taxonomy" id="260670"/>
    <lineage>
        <taxon>Eukaryota</taxon>
        <taxon>Fungi</taxon>
        <taxon>Dikarya</taxon>
        <taxon>Ascomycota</taxon>
        <taxon>Pezizomycotina</taxon>
        <taxon>Sordariomycetes</taxon>
        <taxon>Sordariomycetidae</taxon>
        <taxon>Sordariales</taxon>
        <taxon>Lasiosphaeriaceae</taxon>
        <taxon>Lasiosphaeris</taxon>
    </lineage>
</organism>
<evidence type="ECO:0000256" key="2">
    <source>
        <dbReference type="ARBA" id="ARBA00006210"/>
    </source>
</evidence>
<evidence type="ECO:0000313" key="10">
    <source>
        <dbReference type="EMBL" id="KAK0720685.1"/>
    </source>
</evidence>
<evidence type="ECO:0000256" key="5">
    <source>
        <dbReference type="ARBA" id="ARBA00023163"/>
    </source>
</evidence>
<sequence length="679" mass="74078">MATPTNIKHALSQQGRTPSQSQHGAVATPPVSTPFSAAHAAFSPHGPRSSPSQVKKSPATATSGTVMGHLGPPSNTAVNFDSPSAAAAFSALHIAGGLDLSLQGLDALGALGRSNEDERAKRLDDVIAILSQRHGVVSGAGLERLAKRLGLEVLWENAMGVEAKRPGTLYMGGTALELSITFSAPNIVQSATLNFPESADIVQKHAGDASKILSDNLTLEPNQSPLTKEMHGFVANFERMAVLDKLSSPGLNLHEAVAGIYESLNRLHAWELQKAREDPTLTGKNDEYLTNLILCTKSGHPAMNARDRVGLSVDYWKEKRLLLSASPQMAARMAKTEKIWCILIGCAPLRDIGVSPVSPVRVSDKWIGIDIEKISLPDELYAGTPGPMLDWLEPDSNFITPDPSKAGAGVNVLLGPQLPEVAFLATFDPPIHIPIQLWEDIRQLGCGLRNDMQTYKTFDSLVFPIAPGTNYDPSEPRSITCVKKVEFTPQGEVQWSLKTHRSTLYIYKPIYGKTLSEMTFSHPQHIVNMVPYLRQYTFLSTLLENTFKEKPGPSATAGNKPSTSMTATTTRQDDFAAFMEEGACRKAEEEGGPLKLDVTLTVHSVPRLQIVFPFRASTANVLLEIRENGRVHIEAQNVLDERNAVAPNGRQRRVEDLGKILETIEDIGKWCEFIRTRWA</sequence>
<evidence type="ECO:0000256" key="6">
    <source>
        <dbReference type="ARBA" id="ARBA00023242"/>
    </source>
</evidence>
<keyword evidence="5 7" id="KW-0804">Transcription</keyword>
<proteinExistence type="inferred from homology"/>
<feature type="compositionally biased region" description="Polar residues" evidence="8">
    <location>
        <begin position="1"/>
        <end position="23"/>
    </location>
</feature>
<reference evidence="10" key="1">
    <citation type="submission" date="2023-06" db="EMBL/GenBank/DDBJ databases">
        <title>Genome-scale phylogeny and comparative genomics of the fungal order Sordariales.</title>
        <authorList>
            <consortium name="Lawrence Berkeley National Laboratory"/>
            <person name="Hensen N."/>
            <person name="Bonometti L."/>
            <person name="Westerberg I."/>
            <person name="Brannstrom I.O."/>
            <person name="Guillou S."/>
            <person name="Cros-Aarteil S."/>
            <person name="Calhoun S."/>
            <person name="Haridas S."/>
            <person name="Kuo A."/>
            <person name="Mondo S."/>
            <person name="Pangilinan J."/>
            <person name="Riley R."/>
            <person name="Labutti K."/>
            <person name="Andreopoulos B."/>
            <person name="Lipzen A."/>
            <person name="Chen C."/>
            <person name="Yanf M."/>
            <person name="Daum C."/>
            <person name="Ng V."/>
            <person name="Clum A."/>
            <person name="Steindorff A."/>
            <person name="Ohm R."/>
            <person name="Martin F."/>
            <person name="Silar P."/>
            <person name="Natvig D."/>
            <person name="Lalanne C."/>
            <person name="Gautier V."/>
            <person name="Ament-Velasquez S.L."/>
            <person name="Kruys A."/>
            <person name="Hutchinson M.I."/>
            <person name="Powell A.J."/>
            <person name="Barry K."/>
            <person name="Miller A.N."/>
            <person name="Grigoriev I.V."/>
            <person name="Debuchy R."/>
            <person name="Gladieux P."/>
            <person name="Thoren M.H."/>
            <person name="Johannesson H."/>
        </authorList>
    </citation>
    <scope>NUCLEOTIDE SEQUENCE</scope>
    <source>
        <strain evidence="10">SMH4607-1</strain>
    </source>
</reference>
<keyword evidence="3 7" id="KW-0805">Transcription regulation</keyword>
<accession>A0AA40ARJ4</accession>